<dbReference type="Pfam" id="PF07022">
    <property type="entry name" value="Phage_CI_repr"/>
    <property type="match status" value="1"/>
</dbReference>
<evidence type="ECO:0000313" key="6">
    <source>
        <dbReference type="EMBL" id="MBC8361083.1"/>
    </source>
</evidence>
<dbReference type="CDD" id="cd06529">
    <property type="entry name" value="S24_LexA-like"/>
    <property type="match status" value="1"/>
</dbReference>
<dbReference type="PANTHER" id="PTHR40661">
    <property type="match status" value="1"/>
</dbReference>
<dbReference type="CDD" id="cd00093">
    <property type="entry name" value="HTH_XRE"/>
    <property type="match status" value="1"/>
</dbReference>
<dbReference type="GO" id="GO:0045892">
    <property type="term" value="P:negative regulation of DNA-templated transcription"/>
    <property type="evidence" value="ECO:0007669"/>
    <property type="project" value="InterPro"/>
</dbReference>
<name>A0A8J6NW10_9BACT</name>
<feature type="domain" description="Bacteriophage CI repressor N-terminal" evidence="5">
    <location>
        <begin position="8"/>
        <end position="70"/>
    </location>
</feature>
<keyword evidence="1" id="KW-0805">Transcription regulation</keyword>
<dbReference type="InterPro" id="IPR001387">
    <property type="entry name" value="Cro/C1-type_HTH"/>
</dbReference>
<accession>A0A8J6NW10</accession>
<dbReference type="PANTHER" id="PTHR40661:SF3">
    <property type="entry name" value="FELS-1 PROPHAGE TRANSCRIPTIONAL REGULATOR"/>
    <property type="match status" value="1"/>
</dbReference>
<evidence type="ECO:0000256" key="2">
    <source>
        <dbReference type="ARBA" id="ARBA00023125"/>
    </source>
</evidence>
<keyword evidence="2" id="KW-0238">DNA-binding</keyword>
<dbReference type="Pfam" id="PF00717">
    <property type="entry name" value="Peptidase_S24"/>
    <property type="match status" value="1"/>
</dbReference>
<dbReference type="AlphaFoldDB" id="A0A8J6NW10"/>
<dbReference type="InterPro" id="IPR010982">
    <property type="entry name" value="Lambda_DNA-bd_dom_sf"/>
</dbReference>
<proteinExistence type="predicted"/>
<sequence>MSTTRFDAFLKRVFESTGITSQTELASALKINRSAITQARKKDSIPGKWILQLYKTFGLNPDWIETGSGRTFVKQSASDDPIFKNIPKVKARLSAGGGSFEVGSEVKGYYAFRKDWLSTKGNQNKMVLMDIFGNSMEPEMKDGDTILIDESQKDIIAGAIYAVGIDDTIMVKRLEKHPNKLVLLSDNKDYAPIYLQNDEINSVRMIGKVIWICRELR</sequence>
<reference evidence="6 7" key="1">
    <citation type="submission" date="2020-08" db="EMBL/GenBank/DDBJ databases">
        <title>Bridging the membrane lipid divide: bacteria of the FCB group superphylum have the potential to synthesize archaeal ether lipids.</title>
        <authorList>
            <person name="Villanueva L."/>
            <person name="Von Meijenfeldt F.A.B."/>
            <person name="Westbye A.B."/>
            <person name="Yadav S."/>
            <person name="Hopmans E.C."/>
            <person name="Dutilh B.E."/>
            <person name="Sinninghe Damste J.S."/>
        </authorList>
    </citation>
    <scope>NUCLEOTIDE SEQUENCE [LARGE SCALE GENOMIC DNA]</scope>
    <source>
        <strain evidence="6">NIOZ-UU30</strain>
    </source>
</reference>
<dbReference type="Proteomes" id="UP000603434">
    <property type="component" value="Unassembled WGS sequence"/>
</dbReference>
<feature type="domain" description="Peptidase S24/S26A/S26B/S26C" evidence="4">
    <location>
        <begin position="91"/>
        <end position="210"/>
    </location>
</feature>
<organism evidence="6 7">
    <name type="scientific">Candidatus Desulfatibia profunda</name>
    <dbReference type="NCBI Taxonomy" id="2841695"/>
    <lineage>
        <taxon>Bacteria</taxon>
        <taxon>Pseudomonadati</taxon>
        <taxon>Thermodesulfobacteriota</taxon>
        <taxon>Desulfobacteria</taxon>
        <taxon>Desulfobacterales</taxon>
        <taxon>Desulfobacterales incertae sedis</taxon>
        <taxon>Candidatus Desulfatibia</taxon>
    </lineage>
</organism>
<dbReference type="Gene3D" id="1.10.260.40">
    <property type="entry name" value="lambda repressor-like DNA-binding domains"/>
    <property type="match status" value="1"/>
</dbReference>
<dbReference type="EMBL" id="JACNJH010000119">
    <property type="protein sequence ID" value="MBC8361083.1"/>
    <property type="molecule type" value="Genomic_DNA"/>
</dbReference>
<comment type="caution">
    <text evidence="6">The sequence shown here is derived from an EMBL/GenBank/DDBJ whole genome shotgun (WGS) entry which is preliminary data.</text>
</comment>
<evidence type="ECO:0000259" key="5">
    <source>
        <dbReference type="Pfam" id="PF07022"/>
    </source>
</evidence>
<dbReference type="SUPFAM" id="SSF51306">
    <property type="entry name" value="LexA/Signal peptidase"/>
    <property type="match status" value="1"/>
</dbReference>
<evidence type="ECO:0000256" key="3">
    <source>
        <dbReference type="ARBA" id="ARBA00023163"/>
    </source>
</evidence>
<dbReference type="Gene3D" id="2.10.109.10">
    <property type="entry name" value="Umud Fragment, subunit A"/>
    <property type="match status" value="1"/>
</dbReference>
<protein>
    <submittedName>
        <fullName evidence="6">Helix-turn-helix transcriptional regulator</fullName>
    </submittedName>
</protein>
<evidence type="ECO:0000313" key="7">
    <source>
        <dbReference type="Proteomes" id="UP000603434"/>
    </source>
</evidence>
<gene>
    <name evidence="6" type="ORF">H8E23_06775</name>
</gene>
<dbReference type="InterPro" id="IPR036286">
    <property type="entry name" value="LexA/Signal_pep-like_sf"/>
</dbReference>
<dbReference type="InterPro" id="IPR039418">
    <property type="entry name" value="LexA-like"/>
</dbReference>
<dbReference type="InterPro" id="IPR010744">
    <property type="entry name" value="Phage_CI_N"/>
</dbReference>
<keyword evidence="3" id="KW-0804">Transcription</keyword>
<dbReference type="InterPro" id="IPR015927">
    <property type="entry name" value="Peptidase_S24_S26A/B/C"/>
</dbReference>
<dbReference type="GO" id="GO:0003677">
    <property type="term" value="F:DNA binding"/>
    <property type="evidence" value="ECO:0007669"/>
    <property type="project" value="UniProtKB-KW"/>
</dbReference>
<evidence type="ECO:0000256" key="1">
    <source>
        <dbReference type="ARBA" id="ARBA00023015"/>
    </source>
</evidence>
<evidence type="ECO:0000259" key="4">
    <source>
        <dbReference type="Pfam" id="PF00717"/>
    </source>
</evidence>